<dbReference type="OrthoDB" id="3009558at2759"/>
<dbReference type="OMA" id="VSHPQYG"/>
<organism evidence="1 2">
    <name type="scientific">Arthroderma otae (strain ATCC MYA-4605 / CBS 113480)</name>
    <name type="common">Microsporum canis</name>
    <dbReference type="NCBI Taxonomy" id="554155"/>
    <lineage>
        <taxon>Eukaryota</taxon>
        <taxon>Fungi</taxon>
        <taxon>Dikarya</taxon>
        <taxon>Ascomycota</taxon>
        <taxon>Pezizomycotina</taxon>
        <taxon>Eurotiomycetes</taxon>
        <taxon>Eurotiomycetidae</taxon>
        <taxon>Onygenales</taxon>
        <taxon>Arthrodermataceae</taxon>
        <taxon>Microsporum</taxon>
    </lineage>
</organism>
<evidence type="ECO:0000313" key="2">
    <source>
        <dbReference type="Proteomes" id="UP000002035"/>
    </source>
</evidence>
<keyword evidence="2" id="KW-1185">Reference proteome</keyword>
<dbReference type="Proteomes" id="UP000002035">
    <property type="component" value="Unassembled WGS sequence"/>
</dbReference>
<reference evidence="2" key="1">
    <citation type="journal article" date="2012" name="MBio">
        <title>Comparative genome analysis of Trichophyton rubrum and related dermatophytes reveals candidate genes involved in infection.</title>
        <authorList>
            <person name="Martinez D.A."/>
            <person name="Oliver B.G."/>
            <person name="Graeser Y."/>
            <person name="Goldberg J.M."/>
            <person name="Li W."/>
            <person name="Martinez-Rossi N.M."/>
            <person name="Monod M."/>
            <person name="Shelest E."/>
            <person name="Barton R.C."/>
            <person name="Birch E."/>
            <person name="Brakhage A.A."/>
            <person name="Chen Z."/>
            <person name="Gurr S.J."/>
            <person name="Heiman D."/>
            <person name="Heitman J."/>
            <person name="Kosti I."/>
            <person name="Rossi A."/>
            <person name="Saif S."/>
            <person name="Samalova M."/>
            <person name="Saunders C.W."/>
            <person name="Shea T."/>
            <person name="Summerbell R.C."/>
            <person name="Xu J."/>
            <person name="Young S."/>
            <person name="Zeng Q."/>
            <person name="Birren B.W."/>
            <person name="Cuomo C.A."/>
            <person name="White T.C."/>
        </authorList>
    </citation>
    <scope>NUCLEOTIDE SEQUENCE [LARGE SCALE GENOMIC DNA]</scope>
    <source>
        <strain evidence="2">ATCC MYA-4605 / CBS 113480</strain>
    </source>
</reference>
<protein>
    <submittedName>
        <fullName evidence="1">Uncharacterized protein</fullName>
    </submittedName>
</protein>
<gene>
    <name evidence="1" type="ORF">MCYG_07732</name>
</gene>
<sequence length="524" mass="58296">MDAFTCGWEDSGAMDTNTSIDTSPSLPAMREIPRLLHCADIPAMLAQARFATSVTKENEQLLRSFHPSLEVFETVLVMATDAGDVWAVHNGTNDEERAIDTHVGGREVHIYPYHEFPYPRSTYVGIPFCDCPLARHINPRRLLRPEDLRVLREFWPTSVGVRVLISGWVIILFSSKSDMEAEWVSKMCDNIGGQRVGYDVVRCDLTLRPVPSASAVASRSGDFNARASLGLRLRMREEDVITTVTHGFVEAYTPNSHFDYLKMQCSGWYLSVRSALEWFRLPWPSSTTPGVLEPCDEYHGHGTTTDNSPIGRQAWIAGTDIRVGTISKSYDPAPSRHLPYPMGYRHDLCLITSNNLPNVTYSPNAPPIAGWGSYSDALDGAPLFVCRVNPITGIWTSLEGCGISVEAHAALAQGAEYYWDRETETQTASLLWRTTHDQTPAAGYSGSVLCLGRLTDSTSKALLFQNYESGRRPKSRVNPFSELVTYPERATYKGGFILPKEIRQADIIMETNHYARGFGSNSVP</sequence>
<dbReference type="EMBL" id="DS995707">
    <property type="protein sequence ID" value="EEQ34913.1"/>
    <property type="molecule type" value="Genomic_DNA"/>
</dbReference>
<dbReference type="VEuPathDB" id="FungiDB:MCYG_07732"/>
<dbReference type="RefSeq" id="XP_002843949.1">
    <property type="nucleotide sequence ID" value="XM_002843903.1"/>
</dbReference>
<accession>C5FX73</accession>
<dbReference type="AlphaFoldDB" id="C5FX73"/>
<proteinExistence type="predicted"/>
<name>C5FX73_ARTOC</name>
<dbReference type="GeneID" id="9228073"/>
<dbReference type="HOGENOM" id="CLU_036425_0_0_1"/>
<evidence type="ECO:0000313" key="1">
    <source>
        <dbReference type="EMBL" id="EEQ34913.1"/>
    </source>
</evidence>
<dbReference type="STRING" id="554155.C5FX73"/>
<dbReference type="eggNOG" id="ENOG502SGGW">
    <property type="taxonomic scope" value="Eukaryota"/>
</dbReference>